<keyword evidence="2" id="KW-1185">Reference proteome</keyword>
<evidence type="ECO:0000313" key="1">
    <source>
        <dbReference type="EMBL" id="KAG2587066.1"/>
    </source>
</evidence>
<evidence type="ECO:0000313" key="2">
    <source>
        <dbReference type="Proteomes" id="UP000823388"/>
    </source>
</evidence>
<reference evidence="1 2" key="1">
    <citation type="submission" date="2020-05" db="EMBL/GenBank/DDBJ databases">
        <title>WGS assembly of Panicum virgatum.</title>
        <authorList>
            <person name="Lovell J.T."/>
            <person name="Jenkins J."/>
            <person name="Shu S."/>
            <person name="Juenger T.E."/>
            <person name="Schmutz J."/>
        </authorList>
    </citation>
    <scope>NUCLEOTIDE SEQUENCE [LARGE SCALE GENOMIC DNA]</scope>
    <source>
        <strain evidence="2">cv. AP13</strain>
    </source>
</reference>
<sequence length="79" mass="8203">MCPGNKRPARGERGAARRTGRLVHVIRTKDGGVLAIISETRGAPCPPGLLGAYDPAHGDGNTFQLSPSFHATASTVHTA</sequence>
<dbReference type="EMBL" id="CM029046">
    <property type="protein sequence ID" value="KAG2587066.1"/>
    <property type="molecule type" value="Genomic_DNA"/>
</dbReference>
<proteinExistence type="predicted"/>
<organism evidence="1 2">
    <name type="scientific">Panicum virgatum</name>
    <name type="common">Blackwell switchgrass</name>
    <dbReference type="NCBI Taxonomy" id="38727"/>
    <lineage>
        <taxon>Eukaryota</taxon>
        <taxon>Viridiplantae</taxon>
        <taxon>Streptophyta</taxon>
        <taxon>Embryophyta</taxon>
        <taxon>Tracheophyta</taxon>
        <taxon>Spermatophyta</taxon>
        <taxon>Magnoliopsida</taxon>
        <taxon>Liliopsida</taxon>
        <taxon>Poales</taxon>
        <taxon>Poaceae</taxon>
        <taxon>PACMAD clade</taxon>
        <taxon>Panicoideae</taxon>
        <taxon>Panicodae</taxon>
        <taxon>Paniceae</taxon>
        <taxon>Panicinae</taxon>
        <taxon>Panicum</taxon>
        <taxon>Panicum sect. Hiantes</taxon>
    </lineage>
</organism>
<accession>A0A8T0RQJ3</accession>
<dbReference type="AlphaFoldDB" id="A0A8T0RQJ3"/>
<name>A0A8T0RQJ3_PANVG</name>
<dbReference type="Proteomes" id="UP000823388">
    <property type="component" value="Chromosome 5N"/>
</dbReference>
<comment type="caution">
    <text evidence="1">The sequence shown here is derived from an EMBL/GenBank/DDBJ whole genome shotgun (WGS) entry which is preliminary data.</text>
</comment>
<protein>
    <submittedName>
        <fullName evidence="1">Uncharacterized protein</fullName>
    </submittedName>
</protein>
<gene>
    <name evidence="1" type="ORF">PVAP13_5NG097800</name>
</gene>